<keyword evidence="4" id="KW-1185">Reference proteome</keyword>
<dbReference type="Proteomes" id="UP001465976">
    <property type="component" value="Unassembled WGS sequence"/>
</dbReference>
<protein>
    <submittedName>
        <fullName evidence="3">Uncharacterized protein</fullName>
    </submittedName>
</protein>
<accession>A0ABR3FTU2</accession>
<feature type="compositionally biased region" description="Polar residues" evidence="2">
    <location>
        <begin position="18"/>
        <end position="29"/>
    </location>
</feature>
<proteinExistence type="predicted"/>
<sequence length="251" mass="28677">MPVIRNQILHARNLPYMSNTGVHQAQQRGHPTGNYRPEPTPEEAIEEKLEEIADQLNKLDELEDISSKLEELERDDVSDKLDVLEAVIQQADVTQEVGGIASSVENLESDLEEVKTEVAELKDKMELNNVMMFNLKAARHNDFAHKNPDWNYEYQLLQKTREGDGVELAVGIFDDRYILSEQELLNIAATGAGIGSSPAYDIGYWQMMFHPQTIDESGLALLVIFYNDDFGIRVQDSLELKRKKWLRWLCT</sequence>
<evidence type="ECO:0000313" key="4">
    <source>
        <dbReference type="Proteomes" id="UP001465976"/>
    </source>
</evidence>
<keyword evidence="1" id="KW-0175">Coiled coil</keyword>
<feature type="region of interest" description="Disordered" evidence="2">
    <location>
        <begin position="18"/>
        <end position="40"/>
    </location>
</feature>
<name>A0ABR3FTU2_9AGAR</name>
<feature type="coiled-coil region" evidence="1">
    <location>
        <begin position="42"/>
        <end position="75"/>
    </location>
</feature>
<evidence type="ECO:0000256" key="2">
    <source>
        <dbReference type="SAM" id="MobiDB-lite"/>
    </source>
</evidence>
<evidence type="ECO:0000313" key="3">
    <source>
        <dbReference type="EMBL" id="KAL0578798.1"/>
    </source>
</evidence>
<comment type="caution">
    <text evidence="3">The sequence shown here is derived from an EMBL/GenBank/DDBJ whole genome shotgun (WGS) entry which is preliminary data.</text>
</comment>
<evidence type="ECO:0000256" key="1">
    <source>
        <dbReference type="SAM" id="Coils"/>
    </source>
</evidence>
<organism evidence="3 4">
    <name type="scientific">Marasmius crinis-equi</name>
    <dbReference type="NCBI Taxonomy" id="585013"/>
    <lineage>
        <taxon>Eukaryota</taxon>
        <taxon>Fungi</taxon>
        <taxon>Dikarya</taxon>
        <taxon>Basidiomycota</taxon>
        <taxon>Agaricomycotina</taxon>
        <taxon>Agaricomycetes</taxon>
        <taxon>Agaricomycetidae</taxon>
        <taxon>Agaricales</taxon>
        <taxon>Marasmiineae</taxon>
        <taxon>Marasmiaceae</taxon>
        <taxon>Marasmius</taxon>
    </lineage>
</organism>
<dbReference type="EMBL" id="JBAHYK010000084">
    <property type="protein sequence ID" value="KAL0578798.1"/>
    <property type="molecule type" value="Genomic_DNA"/>
</dbReference>
<gene>
    <name evidence="3" type="ORF">V5O48_003210</name>
</gene>
<reference evidence="3 4" key="1">
    <citation type="submission" date="2024-02" db="EMBL/GenBank/DDBJ databases">
        <title>A draft genome for the cacao thread blight pathogen Marasmius crinis-equi.</title>
        <authorList>
            <person name="Cohen S.P."/>
            <person name="Baruah I.K."/>
            <person name="Amoako-Attah I."/>
            <person name="Bukari Y."/>
            <person name="Meinhardt L.W."/>
            <person name="Bailey B.A."/>
        </authorList>
    </citation>
    <scope>NUCLEOTIDE SEQUENCE [LARGE SCALE GENOMIC DNA]</scope>
    <source>
        <strain evidence="3 4">GH-76</strain>
    </source>
</reference>
<feature type="coiled-coil region" evidence="1">
    <location>
        <begin position="104"/>
        <end position="131"/>
    </location>
</feature>